<protein>
    <submittedName>
        <fullName evidence="1">Uncharacterized protein</fullName>
    </submittedName>
</protein>
<comment type="caution">
    <text evidence="1">The sequence shown here is derived from an EMBL/GenBank/DDBJ whole genome shotgun (WGS) entry which is preliminary data.</text>
</comment>
<sequence length="161" mass="18675">MHIFFKGQVFCCGQSASGRGDPLYYRVICQVCIHDHFFKNSRLLEAFSEKFCFPMLNAHGSKYYCKIILLAFGYLCLPYDLCRQFVMRQTIPRKYRQLLTSYESCQSVYRRYSGLDKVSWIESGNGIHRAPVYIILLPQVQRSTVCGLSDPIECSSQYLFG</sequence>
<proteinExistence type="predicted"/>
<evidence type="ECO:0000313" key="1">
    <source>
        <dbReference type="EMBL" id="MPN33892.1"/>
    </source>
</evidence>
<dbReference type="EMBL" id="VSSQ01086627">
    <property type="protein sequence ID" value="MPN33892.1"/>
    <property type="molecule type" value="Genomic_DNA"/>
</dbReference>
<reference evidence="1" key="1">
    <citation type="submission" date="2019-08" db="EMBL/GenBank/DDBJ databases">
        <authorList>
            <person name="Kucharzyk K."/>
            <person name="Murdoch R.W."/>
            <person name="Higgins S."/>
            <person name="Loffler F."/>
        </authorList>
    </citation>
    <scope>NUCLEOTIDE SEQUENCE</scope>
</reference>
<dbReference type="AlphaFoldDB" id="A0A645H6C0"/>
<organism evidence="1">
    <name type="scientific">bioreactor metagenome</name>
    <dbReference type="NCBI Taxonomy" id="1076179"/>
    <lineage>
        <taxon>unclassified sequences</taxon>
        <taxon>metagenomes</taxon>
        <taxon>ecological metagenomes</taxon>
    </lineage>
</organism>
<name>A0A645H6C0_9ZZZZ</name>
<gene>
    <name evidence="1" type="ORF">SDC9_181384</name>
</gene>
<accession>A0A645H6C0</accession>